<accession>A0A7D5SUF2</accession>
<gene>
    <name evidence="4" type="ORF">HZS54_06275</name>
</gene>
<dbReference type="Pfam" id="PF00534">
    <property type="entry name" value="Glycos_transf_1"/>
    <property type="match status" value="1"/>
</dbReference>
<evidence type="ECO:0000313" key="4">
    <source>
        <dbReference type="EMBL" id="QLH81267.1"/>
    </source>
</evidence>
<dbReference type="CDD" id="cd03801">
    <property type="entry name" value="GT4_PimA-like"/>
    <property type="match status" value="1"/>
</dbReference>
<evidence type="ECO:0000313" key="5">
    <source>
        <dbReference type="Proteomes" id="UP000509346"/>
    </source>
</evidence>
<reference evidence="4 5" key="1">
    <citation type="submission" date="2020-07" db="EMBL/GenBank/DDBJ databases">
        <title>Halosimplex litoreum sp. nov. and Halosimplex rubrum sp. nov., isolated from different salt environments.</title>
        <authorList>
            <person name="Cui H."/>
        </authorList>
    </citation>
    <scope>NUCLEOTIDE SEQUENCE [LARGE SCALE GENOMIC DNA]</scope>
    <source>
        <strain evidence="4 5">R2</strain>
    </source>
</reference>
<dbReference type="EMBL" id="CP058909">
    <property type="protein sequence ID" value="QLH81267.1"/>
    <property type="molecule type" value="Genomic_DNA"/>
</dbReference>
<protein>
    <submittedName>
        <fullName evidence="4">Glycosyltransferase family 4 protein</fullName>
    </submittedName>
</protein>
<dbReference type="RefSeq" id="WP_179921092.1">
    <property type="nucleotide sequence ID" value="NZ_CP058909.1"/>
</dbReference>
<organism evidence="4 5">
    <name type="scientific">Halosimplex pelagicum</name>
    <dbReference type="NCBI Taxonomy" id="869886"/>
    <lineage>
        <taxon>Archaea</taxon>
        <taxon>Methanobacteriati</taxon>
        <taxon>Methanobacteriota</taxon>
        <taxon>Stenosarchaea group</taxon>
        <taxon>Halobacteria</taxon>
        <taxon>Halobacteriales</taxon>
        <taxon>Haloarculaceae</taxon>
        <taxon>Halosimplex</taxon>
    </lineage>
</organism>
<evidence type="ECO:0000259" key="3">
    <source>
        <dbReference type="Pfam" id="PF13439"/>
    </source>
</evidence>
<dbReference type="KEGG" id="hpel:HZS54_06275"/>
<evidence type="ECO:0000259" key="2">
    <source>
        <dbReference type="Pfam" id="PF00534"/>
    </source>
</evidence>
<sequence>MNILLITREFPPEVIGGVAYHSYHLARCLSDLGHNVSVVASDSSDTVIDESEFELEDIKIERISHNDLVSGRFWFNRAIAKRLPDIVDLDGIDVIHSHELIDFSEIEFSGGTVLKVHINISEKSDYITGKEFPQLARPLVRLAGKKLLSPVEEGLEQRALKTTDARIYNSSLCRNKMVTNYGFRDGSSTVIHNGVDVDRFSSTGKNERYLLYVGGDSHRKGIQILAKSLQEVDQNIPKVKMAGSFKNEKKIQSLTECEKVDLEGRVDQEELIELYQNAQALIHPAPYEPFGNVILESLSCGTPVIVSNENHCGAAEILNEDVSKKTLPNSKSLKAVIENMGSWSVNPKACREVAESHTWEHVAEETITFINEVVA</sequence>
<name>A0A7D5SUF2_9EURY</name>
<evidence type="ECO:0000256" key="1">
    <source>
        <dbReference type="ARBA" id="ARBA00022679"/>
    </source>
</evidence>
<dbReference type="Gene3D" id="3.40.50.2000">
    <property type="entry name" value="Glycogen Phosphorylase B"/>
    <property type="match status" value="2"/>
</dbReference>
<keyword evidence="5" id="KW-1185">Reference proteome</keyword>
<dbReference type="InterPro" id="IPR001296">
    <property type="entry name" value="Glyco_trans_1"/>
</dbReference>
<dbReference type="SUPFAM" id="SSF53756">
    <property type="entry name" value="UDP-Glycosyltransferase/glycogen phosphorylase"/>
    <property type="match status" value="1"/>
</dbReference>
<dbReference type="GO" id="GO:0016757">
    <property type="term" value="F:glycosyltransferase activity"/>
    <property type="evidence" value="ECO:0007669"/>
    <property type="project" value="InterPro"/>
</dbReference>
<feature type="domain" description="Glycosyl transferase family 1" evidence="2">
    <location>
        <begin position="204"/>
        <end position="354"/>
    </location>
</feature>
<dbReference type="PANTHER" id="PTHR46401:SF2">
    <property type="entry name" value="GLYCOSYLTRANSFERASE WBBK-RELATED"/>
    <property type="match status" value="1"/>
</dbReference>
<dbReference type="OrthoDB" id="222239at2157"/>
<dbReference type="InterPro" id="IPR028098">
    <property type="entry name" value="Glyco_trans_4-like_N"/>
</dbReference>
<dbReference type="GeneID" id="56082178"/>
<dbReference type="Proteomes" id="UP000509346">
    <property type="component" value="Chromosome"/>
</dbReference>
<dbReference type="Pfam" id="PF13439">
    <property type="entry name" value="Glyco_transf_4"/>
    <property type="match status" value="1"/>
</dbReference>
<keyword evidence="1 4" id="KW-0808">Transferase</keyword>
<feature type="domain" description="Glycosyltransferase subfamily 4-like N-terminal" evidence="3">
    <location>
        <begin position="15"/>
        <end position="199"/>
    </location>
</feature>
<dbReference type="PANTHER" id="PTHR46401">
    <property type="entry name" value="GLYCOSYLTRANSFERASE WBBK-RELATED"/>
    <property type="match status" value="1"/>
</dbReference>
<proteinExistence type="predicted"/>
<dbReference type="AlphaFoldDB" id="A0A7D5SUF2"/>